<dbReference type="InterPro" id="IPR037185">
    <property type="entry name" value="EmrE-like"/>
</dbReference>
<feature type="transmembrane region" description="Helical" evidence="2">
    <location>
        <begin position="181"/>
        <end position="199"/>
    </location>
</feature>
<dbReference type="NCBIfam" id="NF038012">
    <property type="entry name" value="DMT_1"/>
    <property type="match status" value="1"/>
</dbReference>
<keyword evidence="2" id="KW-0812">Transmembrane</keyword>
<keyword evidence="5" id="KW-1185">Reference proteome</keyword>
<dbReference type="PANTHER" id="PTHR40761">
    <property type="entry name" value="CONSERVED INTEGRAL MEMBRANE ALANINE VALINE AND LEUCINE RICH PROTEIN-RELATED"/>
    <property type="match status" value="1"/>
</dbReference>
<evidence type="ECO:0000256" key="1">
    <source>
        <dbReference type="SAM" id="MobiDB-lite"/>
    </source>
</evidence>
<feature type="transmembrane region" description="Helical" evidence="2">
    <location>
        <begin position="94"/>
        <end position="114"/>
    </location>
</feature>
<organism evidence="4 5">
    <name type="scientific">Streptomyces cinerochromogenes</name>
    <dbReference type="NCBI Taxonomy" id="66422"/>
    <lineage>
        <taxon>Bacteria</taxon>
        <taxon>Bacillati</taxon>
        <taxon>Actinomycetota</taxon>
        <taxon>Actinomycetes</taxon>
        <taxon>Kitasatosporales</taxon>
        <taxon>Streptomycetaceae</taxon>
        <taxon>Streptomyces</taxon>
    </lineage>
</organism>
<feature type="region of interest" description="Disordered" evidence="1">
    <location>
        <begin position="301"/>
        <end position="323"/>
    </location>
</feature>
<evidence type="ECO:0000313" key="5">
    <source>
        <dbReference type="Proteomes" id="UP001604267"/>
    </source>
</evidence>
<dbReference type="RefSeq" id="WP_392815088.1">
    <property type="nucleotide sequence ID" value="NZ_JBICYV010000001.1"/>
</dbReference>
<reference evidence="4 5" key="1">
    <citation type="submission" date="2024-10" db="EMBL/GenBank/DDBJ databases">
        <title>The Natural Products Discovery Center: Release of the First 8490 Sequenced Strains for Exploring Actinobacteria Biosynthetic Diversity.</title>
        <authorList>
            <person name="Kalkreuter E."/>
            <person name="Kautsar S.A."/>
            <person name="Yang D."/>
            <person name="Bader C.D."/>
            <person name="Teijaro C.N."/>
            <person name="Fluegel L."/>
            <person name="Davis C.M."/>
            <person name="Simpson J.R."/>
            <person name="Lauterbach L."/>
            <person name="Steele A.D."/>
            <person name="Gui C."/>
            <person name="Meng S."/>
            <person name="Li G."/>
            <person name="Viehrig K."/>
            <person name="Ye F."/>
            <person name="Su P."/>
            <person name="Kiefer A.F."/>
            <person name="Nichols A."/>
            <person name="Cepeda A.J."/>
            <person name="Yan W."/>
            <person name="Fan B."/>
            <person name="Jiang Y."/>
            <person name="Adhikari A."/>
            <person name="Zheng C.-J."/>
            <person name="Schuster L."/>
            <person name="Cowan T.M."/>
            <person name="Smanski M.J."/>
            <person name="Chevrette M.G."/>
            <person name="De Carvalho L.P.S."/>
            <person name="Shen B."/>
        </authorList>
    </citation>
    <scope>NUCLEOTIDE SEQUENCE [LARGE SCALE GENOMIC DNA]</scope>
    <source>
        <strain evidence="4 5">NPDC048320</strain>
    </source>
</reference>
<proteinExistence type="predicted"/>
<name>A0ABW7AXA8_9ACTN</name>
<keyword evidence="2" id="KW-0472">Membrane</keyword>
<feature type="signal peptide" evidence="3">
    <location>
        <begin position="1"/>
        <end position="19"/>
    </location>
</feature>
<protein>
    <submittedName>
        <fullName evidence="4">DMT family transporter</fullName>
    </submittedName>
</protein>
<evidence type="ECO:0000313" key="4">
    <source>
        <dbReference type="EMBL" id="MFG3009525.1"/>
    </source>
</evidence>
<dbReference type="Proteomes" id="UP001604267">
    <property type="component" value="Unassembled WGS sequence"/>
</dbReference>
<evidence type="ECO:0000256" key="3">
    <source>
        <dbReference type="SAM" id="SignalP"/>
    </source>
</evidence>
<feature type="transmembrane region" description="Helical" evidence="2">
    <location>
        <begin position="154"/>
        <end position="172"/>
    </location>
</feature>
<dbReference type="PANTHER" id="PTHR40761:SF1">
    <property type="entry name" value="CONSERVED INTEGRAL MEMBRANE ALANINE VALINE AND LEUCINE RICH PROTEIN-RELATED"/>
    <property type="match status" value="1"/>
</dbReference>
<keyword evidence="3" id="KW-0732">Signal</keyword>
<dbReference type="EMBL" id="JBICYV010000001">
    <property type="protein sequence ID" value="MFG3009525.1"/>
    <property type="molecule type" value="Genomic_DNA"/>
</dbReference>
<accession>A0ABW7AXA8</accession>
<feature type="transmembrane region" description="Helical" evidence="2">
    <location>
        <begin position="123"/>
        <end position="142"/>
    </location>
</feature>
<feature type="transmembrane region" description="Helical" evidence="2">
    <location>
        <begin position="219"/>
        <end position="240"/>
    </location>
</feature>
<gene>
    <name evidence="4" type="ORF">ACGFZB_03515</name>
</gene>
<feature type="transmembrane region" description="Helical" evidence="2">
    <location>
        <begin position="68"/>
        <end position="88"/>
    </location>
</feature>
<evidence type="ECO:0000256" key="2">
    <source>
        <dbReference type="SAM" id="Phobius"/>
    </source>
</evidence>
<comment type="caution">
    <text evidence="4">The sequence shown here is derived from an EMBL/GenBank/DDBJ whole genome shotgun (WGS) entry which is preliminary data.</text>
</comment>
<sequence length="323" mass="32249">MTAVTVLLALLAALSNASASVLQRRAAVQEQEREREQAGGAAGGAVGGVAGAERSAVRRYAHLLRRPYWLAGAGLLALSSLLQAGALAVGSLSLVQPLLAAELLFTLAVGSVVFRRRPDGRTWLAFAALGGGLALFLLAAAPSPGRPTARPGDWLLGGGGALGTVVLLVTVARPTRGASRAALLGLASAVSFALTAALLKEAVGRLGQGPAAMFGHWSLYATGAAGLVAFLLLQGAFGAGSLTASQPALTLGDALTSVVLGWVLFAESIRLGLNVLPEAIGVALIGAGSIGLAHASSVGGEWDATDPGTSPGSAPAVPRTPRR</sequence>
<feature type="chain" id="PRO_5046559508" evidence="3">
    <location>
        <begin position="20"/>
        <end position="323"/>
    </location>
</feature>
<keyword evidence="2" id="KW-1133">Transmembrane helix</keyword>
<dbReference type="SUPFAM" id="SSF103481">
    <property type="entry name" value="Multidrug resistance efflux transporter EmrE"/>
    <property type="match status" value="1"/>
</dbReference>